<evidence type="ECO:0000256" key="6">
    <source>
        <dbReference type="ARBA" id="ARBA00023033"/>
    </source>
</evidence>
<keyword evidence="6" id="KW-0503">Monooxygenase</keyword>
<dbReference type="PANTHER" id="PTHR42747:SF3">
    <property type="entry name" value="NITRONATE MONOOXYGENASE-RELATED"/>
    <property type="match status" value="1"/>
</dbReference>
<dbReference type="SUPFAM" id="SSF51412">
    <property type="entry name" value="Inosine monophosphate dehydrogenase (IMPDH)"/>
    <property type="match status" value="1"/>
</dbReference>
<evidence type="ECO:0000313" key="7">
    <source>
        <dbReference type="EMBL" id="RHY45267.1"/>
    </source>
</evidence>
<evidence type="ECO:0000313" key="10">
    <source>
        <dbReference type="Proteomes" id="UP000266643"/>
    </source>
</evidence>
<keyword evidence="4" id="KW-0288">FMN</keyword>
<dbReference type="Proteomes" id="UP000266643">
    <property type="component" value="Unassembled WGS sequence"/>
</dbReference>
<evidence type="ECO:0000256" key="3">
    <source>
        <dbReference type="ARBA" id="ARBA00022630"/>
    </source>
</evidence>
<accession>A0A397CKR7</accession>
<dbReference type="EMBL" id="QUTD01007863">
    <property type="protein sequence ID" value="RHY48436.1"/>
    <property type="molecule type" value="Genomic_DNA"/>
</dbReference>
<organism evidence="8 10">
    <name type="scientific">Aphanomyces astaci</name>
    <name type="common">Crayfish plague agent</name>
    <dbReference type="NCBI Taxonomy" id="112090"/>
    <lineage>
        <taxon>Eukaryota</taxon>
        <taxon>Sar</taxon>
        <taxon>Stramenopiles</taxon>
        <taxon>Oomycota</taxon>
        <taxon>Saprolegniomycetes</taxon>
        <taxon>Saprolegniales</taxon>
        <taxon>Verrucalvaceae</taxon>
        <taxon>Aphanomyces</taxon>
    </lineage>
</organism>
<dbReference type="AlphaFoldDB" id="A0A397CKR7"/>
<dbReference type="VEuPathDB" id="FungiDB:H257_15966"/>
<evidence type="ECO:0000313" key="8">
    <source>
        <dbReference type="EMBL" id="RHY48436.1"/>
    </source>
</evidence>
<evidence type="ECO:0000256" key="5">
    <source>
        <dbReference type="ARBA" id="ARBA00023002"/>
    </source>
</evidence>
<dbReference type="GO" id="GO:0018580">
    <property type="term" value="F:nitronate monooxygenase activity"/>
    <property type="evidence" value="ECO:0007669"/>
    <property type="project" value="InterPro"/>
</dbReference>
<evidence type="ECO:0000256" key="1">
    <source>
        <dbReference type="ARBA" id="ARBA00001917"/>
    </source>
</evidence>
<dbReference type="InterPro" id="IPR013785">
    <property type="entry name" value="Aldolase_TIM"/>
</dbReference>
<dbReference type="EMBL" id="QUTC01008052">
    <property type="protein sequence ID" value="RHY45267.1"/>
    <property type="molecule type" value="Genomic_DNA"/>
</dbReference>
<evidence type="ECO:0000313" key="9">
    <source>
        <dbReference type="Proteomes" id="UP000265716"/>
    </source>
</evidence>
<comment type="similarity">
    <text evidence="2">Belongs to the nitronate monooxygenase family. NMO class I subfamily.</text>
</comment>
<keyword evidence="5" id="KW-0560">Oxidoreductase</keyword>
<keyword evidence="3" id="KW-0285">Flavoprotein</keyword>
<comment type="cofactor">
    <cofactor evidence="1">
        <name>FMN</name>
        <dbReference type="ChEBI" id="CHEBI:58210"/>
    </cofactor>
</comment>
<gene>
    <name evidence="8" type="ORF">DYB30_011490</name>
    <name evidence="7" type="ORF">DYB38_011147</name>
</gene>
<evidence type="ECO:0000256" key="2">
    <source>
        <dbReference type="ARBA" id="ARBA00009881"/>
    </source>
</evidence>
<dbReference type="PANTHER" id="PTHR42747">
    <property type="entry name" value="NITRONATE MONOOXYGENASE-RELATED"/>
    <property type="match status" value="1"/>
</dbReference>
<evidence type="ECO:0000256" key="4">
    <source>
        <dbReference type="ARBA" id="ARBA00022643"/>
    </source>
</evidence>
<dbReference type="Proteomes" id="UP000265716">
    <property type="component" value="Unassembled WGS sequence"/>
</dbReference>
<dbReference type="Pfam" id="PF03060">
    <property type="entry name" value="NMO"/>
    <property type="match status" value="1"/>
</dbReference>
<dbReference type="CDD" id="cd04730">
    <property type="entry name" value="NPD_like"/>
    <property type="match status" value="1"/>
</dbReference>
<dbReference type="Gene3D" id="3.20.20.70">
    <property type="entry name" value="Aldolase class I"/>
    <property type="match status" value="2"/>
</dbReference>
<comment type="caution">
    <text evidence="8">The sequence shown here is derived from an EMBL/GenBank/DDBJ whole genome shotgun (WGS) entry which is preliminary data.</text>
</comment>
<dbReference type="InterPro" id="IPR004136">
    <property type="entry name" value="NMO"/>
</dbReference>
<sequence>MLRQLLGLRVPVIQAPMYGVSTPALVAEVAKHGALGSYGAGVLPPADVRKDLTEIVRLVPDKRFNFNVFVETSMPSAVNDSASNWDAYDRLLQPVRAALHLEGPTVSPEVGSGTATTSFLDEHLALAQEFRPSVVSFCFGVLDRAVIRDLQAFSLVVGTATSVEEAQVLVDAGVDAIVAQVGTAFVGTPESGAPAVWKAALGPQATSQSTTVTRGLTGRPARMFRNALVEVLQPYEELAASSPRQRHRMRDIFQRKQAQYMALLAGQSHRMCDAHTTVEAVLRRLVE</sequence>
<proteinExistence type="inferred from homology"/>
<protein>
    <submittedName>
        <fullName evidence="8">Uncharacterized protein</fullName>
    </submittedName>
</protein>
<name>A0A397CKR7_APHAT</name>
<reference evidence="9 10" key="1">
    <citation type="submission" date="2018-08" db="EMBL/GenBank/DDBJ databases">
        <title>Aphanomyces genome sequencing and annotation.</title>
        <authorList>
            <person name="Minardi D."/>
            <person name="Oidtmann B."/>
            <person name="Van Der Giezen M."/>
            <person name="Studholme D.J."/>
        </authorList>
    </citation>
    <scope>NUCLEOTIDE SEQUENCE [LARGE SCALE GENOMIC DNA]</scope>
    <source>
        <strain evidence="8 10">D2</strain>
        <strain evidence="7 9">SA</strain>
    </source>
</reference>